<organism evidence="1 2">
    <name type="scientific">Mesonia profundi</name>
    <dbReference type="NCBI Taxonomy" id="3070998"/>
    <lineage>
        <taxon>Bacteria</taxon>
        <taxon>Pseudomonadati</taxon>
        <taxon>Bacteroidota</taxon>
        <taxon>Flavobacteriia</taxon>
        <taxon>Flavobacteriales</taxon>
        <taxon>Flavobacteriaceae</taxon>
        <taxon>Mesonia</taxon>
    </lineage>
</organism>
<comment type="caution">
    <text evidence="1">The sequence shown here is derived from an EMBL/GenBank/DDBJ whole genome shotgun (WGS) entry which is preliminary data.</text>
</comment>
<dbReference type="RefSeq" id="WP_308865124.1">
    <property type="nucleotide sequence ID" value="NZ_JAVHUL010000032.1"/>
</dbReference>
<sequence length="92" mass="10419">MTANFGLYGQTIVKDEFQYLNRTDKDVYEGFNFGAQLGLGIGYQFDERLGFGINLNVQSDFNSFETTSNSNLNDEQRHKSFTSLGIFATIKL</sequence>
<accession>A0ABU1A5B6</accession>
<gene>
    <name evidence="1" type="ORF">RBU60_11195</name>
</gene>
<dbReference type="EMBL" id="JAVHUL010000032">
    <property type="protein sequence ID" value="MDQ7918144.1"/>
    <property type="molecule type" value="Genomic_DNA"/>
</dbReference>
<keyword evidence="2" id="KW-1185">Reference proteome</keyword>
<protein>
    <recommendedName>
        <fullName evidence="3">Outer membrane protein beta-barrel domain-containing protein</fullName>
    </recommendedName>
</protein>
<evidence type="ECO:0000313" key="2">
    <source>
        <dbReference type="Proteomes" id="UP001230915"/>
    </source>
</evidence>
<dbReference type="Proteomes" id="UP001230915">
    <property type="component" value="Unassembled WGS sequence"/>
</dbReference>
<evidence type="ECO:0000313" key="1">
    <source>
        <dbReference type="EMBL" id="MDQ7918144.1"/>
    </source>
</evidence>
<proteinExistence type="predicted"/>
<name>A0ABU1A5B6_9FLAO</name>
<evidence type="ECO:0008006" key="3">
    <source>
        <dbReference type="Google" id="ProtNLM"/>
    </source>
</evidence>
<reference evidence="1 2" key="1">
    <citation type="submission" date="2023-08" db="EMBL/GenBank/DDBJ databases">
        <title>Mesonia sp. MT50, isolated from deep-sea sediment of the Mariana Trench.</title>
        <authorList>
            <person name="Fu H."/>
        </authorList>
    </citation>
    <scope>NUCLEOTIDE SEQUENCE [LARGE SCALE GENOMIC DNA]</scope>
    <source>
        <strain evidence="1 2">MT50</strain>
    </source>
</reference>